<evidence type="ECO:0000256" key="1">
    <source>
        <dbReference type="ARBA" id="ARBA00000085"/>
    </source>
</evidence>
<dbReference type="SUPFAM" id="SSF52540">
    <property type="entry name" value="P-loop containing nucleoside triphosphate hydrolases"/>
    <property type="match status" value="1"/>
</dbReference>
<feature type="transmembrane region" description="Helical" evidence="10">
    <location>
        <begin position="222"/>
        <end position="241"/>
    </location>
</feature>
<feature type="region of interest" description="Disordered" evidence="9">
    <location>
        <begin position="694"/>
        <end position="714"/>
    </location>
</feature>
<evidence type="ECO:0000256" key="7">
    <source>
        <dbReference type="ARBA" id="ARBA00022840"/>
    </source>
</evidence>
<dbReference type="PANTHER" id="PTHR24421">
    <property type="entry name" value="NITRATE/NITRITE SENSOR PROTEIN NARX-RELATED"/>
    <property type="match status" value="1"/>
</dbReference>
<keyword evidence="6" id="KW-0418">Kinase</keyword>
<proteinExistence type="predicted"/>
<evidence type="ECO:0000313" key="13">
    <source>
        <dbReference type="Proteomes" id="UP001596302"/>
    </source>
</evidence>
<feature type="transmembrane region" description="Helical" evidence="10">
    <location>
        <begin position="333"/>
        <end position="356"/>
    </location>
</feature>
<feature type="transmembrane region" description="Helical" evidence="10">
    <location>
        <begin position="123"/>
        <end position="150"/>
    </location>
</feature>
<feature type="transmembrane region" description="Helical" evidence="10">
    <location>
        <begin position="97"/>
        <end position="116"/>
    </location>
</feature>
<keyword evidence="13" id="KW-1185">Reference proteome</keyword>
<feature type="transmembrane region" description="Helical" evidence="10">
    <location>
        <begin position="196"/>
        <end position="216"/>
    </location>
</feature>
<evidence type="ECO:0000256" key="8">
    <source>
        <dbReference type="ARBA" id="ARBA00023012"/>
    </source>
</evidence>
<reference evidence="13" key="1">
    <citation type="journal article" date="2019" name="Int. J. Syst. Evol. Microbiol.">
        <title>The Global Catalogue of Microorganisms (GCM) 10K type strain sequencing project: providing services to taxonomists for standard genome sequencing and annotation.</title>
        <authorList>
            <consortium name="The Broad Institute Genomics Platform"/>
            <consortium name="The Broad Institute Genome Sequencing Center for Infectious Disease"/>
            <person name="Wu L."/>
            <person name="Ma J."/>
        </authorList>
    </citation>
    <scope>NUCLEOTIDE SEQUENCE [LARGE SCALE GENOMIC DNA]</scope>
    <source>
        <strain evidence="13">CCM 8391</strain>
    </source>
</reference>
<dbReference type="InterPro" id="IPR005467">
    <property type="entry name" value="His_kinase_dom"/>
</dbReference>
<dbReference type="SMART" id="SM00387">
    <property type="entry name" value="HATPase_c"/>
    <property type="match status" value="1"/>
</dbReference>
<comment type="catalytic activity">
    <reaction evidence="1">
        <text>ATP + protein L-histidine = ADP + protein N-phospho-L-histidine.</text>
        <dbReference type="EC" id="2.7.13.3"/>
    </reaction>
</comment>
<evidence type="ECO:0000256" key="2">
    <source>
        <dbReference type="ARBA" id="ARBA00012438"/>
    </source>
</evidence>
<feature type="region of interest" description="Disordered" evidence="9">
    <location>
        <begin position="1"/>
        <end position="23"/>
    </location>
</feature>
<evidence type="ECO:0000259" key="11">
    <source>
        <dbReference type="PROSITE" id="PS50109"/>
    </source>
</evidence>
<dbReference type="PROSITE" id="PS50109">
    <property type="entry name" value="HIS_KIN"/>
    <property type="match status" value="1"/>
</dbReference>
<keyword evidence="5" id="KW-0547">Nucleotide-binding</keyword>
<feature type="transmembrane region" description="Helical" evidence="10">
    <location>
        <begin position="253"/>
        <end position="282"/>
    </location>
</feature>
<accession>A0ABW1J078</accession>
<dbReference type="Proteomes" id="UP001596302">
    <property type="component" value="Unassembled WGS sequence"/>
</dbReference>
<feature type="transmembrane region" description="Helical" evidence="10">
    <location>
        <begin position="35"/>
        <end position="61"/>
    </location>
</feature>
<dbReference type="PANTHER" id="PTHR24421:SF10">
    <property type="entry name" value="NITRATE_NITRITE SENSOR PROTEIN NARQ"/>
    <property type="match status" value="1"/>
</dbReference>
<keyword evidence="10" id="KW-1133">Transmembrane helix</keyword>
<feature type="compositionally biased region" description="Low complexity" evidence="9">
    <location>
        <begin position="754"/>
        <end position="771"/>
    </location>
</feature>
<dbReference type="GO" id="GO:0005524">
    <property type="term" value="F:ATP binding"/>
    <property type="evidence" value="ECO:0007669"/>
    <property type="project" value="UniProtKB-KW"/>
</dbReference>
<keyword evidence="4" id="KW-0808">Transferase</keyword>
<feature type="region of interest" description="Disordered" evidence="9">
    <location>
        <begin position="733"/>
        <end position="793"/>
    </location>
</feature>
<dbReference type="EC" id="2.7.13.3" evidence="2"/>
<dbReference type="CDD" id="cd16917">
    <property type="entry name" value="HATPase_UhpB-NarQ-NarX-like"/>
    <property type="match status" value="1"/>
</dbReference>
<evidence type="ECO:0000256" key="9">
    <source>
        <dbReference type="SAM" id="MobiDB-lite"/>
    </source>
</evidence>
<keyword evidence="10" id="KW-0472">Membrane</keyword>
<dbReference type="InterPro" id="IPR011712">
    <property type="entry name" value="Sig_transdc_His_kin_sub3_dim/P"/>
</dbReference>
<feature type="compositionally biased region" description="Pro residues" evidence="9">
    <location>
        <begin position="744"/>
        <end position="753"/>
    </location>
</feature>
<keyword evidence="3" id="KW-0597">Phosphoprotein</keyword>
<dbReference type="Pfam" id="PF02518">
    <property type="entry name" value="HATPase_c"/>
    <property type="match status" value="1"/>
</dbReference>
<dbReference type="EMBL" id="JBHSQW010000015">
    <property type="protein sequence ID" value="MFC5994133.1"/>
    <property type="molecule type" value="Genomic_DNA"/>
</dbReference>
<dbReference type="InterPro" id="IPR050482">
    <property type="entry name" value="Sensor_HK_TwoCompSys"/>
</dbReference>
<name>A0ABW1J078_9PSEU</name>
<feature type="compositionally biased region" description="Low complexity" evidence="9">
    <location>
        <begin position="1"/>
        <end position="21"/>
    </location>
</feature>
<organism evidence="12 13">
    <name type="scientific">Pseudonocardia hispaniensis</name>
    <dbReference type="NCBI Taxonomy" id="904933"/>
    <lineage>
        <taxon>Bacteria</taxon>
        <taxon>Bacillati</taxon>
        <taxon>Actinomycetota</taxon>
        <taxon>Actinomycetes</taxon>
        <taxon>Pseudonocardiales</taxon>
        <taxon>Pseudonocardiaceae</taxon>
        <taxon>Pseudonocardia</taxon>
    </lineage>
</organism>
<evidence type="ECO:0000256" key="10">
    <source>
        <dbReference type="SAM" id="Phobius"/>
    </source>
</evidence>
<evidence type="ECO:0000256" key="5">
    <source>
        <dbReference type="ARBA" id="ARBA00022741"/>
    </source>
</evidence>
<dbReference type="RefSeq" id="WP_379584171.1">
    <property type="nucleotide sequence ID" value="NZ_JBHSQW010000015.1"/>
</dbReference>
<dbReference type="Pfam" id="PF07730">
    <property type="entry name" value="HisKA_3"/>
    <property type="match status" value="1"/>
</dbReference>
<evidence type="ECO:0000256" key="6">
    <source>
        <dbReference type="ARBA" id="ARBA00022777"/>
    </source>
</evidence>
<feature type="transmembrane region" description="Helical" evidence="10">
    <location>
        <begin position="302"/>
        <end position="321"/>
    </location>
</feature>
<dbReference type="Gene3D" id="1.20.5.1930">
    <property type="match status" value="1"/>
</dbReference>
<feature type="compositionally biased region" description="Basic and acidic residues" evidence="9">
    <location>
        <begin position="694"/>
        <end position="708"/>
    </location>
</feature>
<gene>
    <name evidence="12" type="ORF">ACFQE5_07910</name>
</gene>
<dbReference type="InterPro" id="IPR027417">
    <property type="entry name" value="P-loop_NTPase"/>
</dbReference>
<comment type="caution">
    <text evidence="12">The sequence shown here is derived from an EMBL/GenBank/DDBJ whole genome shotgun (WGS) entry which is preliminary data.</text>
</comment>
<evidence type="ECO:0000313" key="12">
    <source>
        <dbReference type="EMBL" id="MFC5994133.1"/>
    </source>
</evidence>
<feature type="compositionally biased region" description="Pro residues" evidence="9">
    <location>
        <begin position="772"/>
        <end position="783"/>
    </location>
</feature>
<dbReference type="Gene3D" id="3.30.565.10">
    <property type="entry name" value="Histidine kinase-like ATPase, C-terminal domain"/>
    <property type="match status" value="1"/>
</dbReference>
<evidence type="ECO:0000256" key="4">
    <source>
        <dbReference type="ARBA" id="ARBA00022679"/>
    </source>
</evidence>
<feature type="domain" description="Histidine kinase" evidence="11">
    <location>
        <begin position="664"/>
        <end position="747"/>
    </location>
</feature>
<feature type="transmembrane region" description="Helical" evidence="10">
    <location>
        <begin position="162"/>
        <end position="184"/>
    </location>
</feature>
<evidence type="ECO:0000256" key="3">
    <source>
        <dbReference type="ARBA" id="ARBA00022553"/>
    </source>
</evidence>
<sequence>MTFSTAATAARPTARSAVTPPGTAPRESWLVTGGYAGLLVLVAAVTLGWLGVGAIVAAASYQPEVAAGFTEAAQSGNAWARGVLAAIPRSEPLDQVVADYAFSVLNLLIALLLLVLGRRVWFIRLLVIAMIGSAGAFNLQAHAAAVAVQIPTGLSMGTVHQIVLHGVAGAAYILAILVFPSSLWRLQPDSGLTRRLLLIAGVGAVLVAGFSTALLPHTTSCVLLFGFGVPLVGLVVLPRRIRRGPTAGQRTQARLLFSVLAAAFATTVVLGLITLLLFVLGWPGLMVHDPTAGGEHGQPTGLLFWFARLAAAAIAGAVLVASRRTQLWTAERMFSRGLATALVVTLLGGGYVVVRAVTIDALAGAPTVAYALPTALVALAALPLYVRVERLVDRLLYGTRPTPYSVLAEVAALSRATSTDAPDLTRMAEAVARGLGATSCSLTVFRPGLRDRTYGWSDTGSAPSEDDLVAVPIRYGAEEIGRISVDRGAVAGLHAERAHLLADIADNLGVVLQASRFGIELERQLRAAVAHTEQIAVSRHRAVAEMDAERRRIERDLHDGAQHHLVSLSLTLGLVEHQVATGDLGQARQHLDQVDEQLGTAEAVLAETATGVSSTALSAHGLSAALTADLASGPQPVALDTDEAVSGRRYPDEIETAVYFCCLEAVNNARKHAPGAAIRVRLAETDGRLTFTVHDDGPGLAQDRDPRSAGRGLRNVTTRISAVGGVIAVRSAPGAGTSVEGSVPVPPPPPPPTAGASTTPAPGQAPAATASPPKPAVPPPVRAPRPTTAEPALLDQVREAVRTAGRLYPDGPRHEAVREIGERLERPLRIAVSGPPGSGVSTLVTALNGLAATTGADPQHSSMIAVEARRGGTADAAVLLIRADHPEDLPALAAAREGLRSVPAIGALSRADELGGGGPDALERAHQLAKELAADHRVARVCPVVVPVAGVLALGSAALGEQDHRALALLAGPQGGTDAGAALEPGEVAGTARRRLHGLLGPFGTWLAIELVASGAAPDVRALAETLLQASGVPAVGELLAGWCVRRAGALRARTELAELDALVRSGSAADEAGRRLRYEIDRIRAGEHELAEIELLDVLRAGELPLPEDECRAAERLLGAAGTQPWSRLGLAAEAGPGELQDAAMAQLARWRQRMSHPASTKAVRDGAEVLIRICEGLLVPVGGG</sequence>
<dbReference type="InterPro" id="IPR036890">
    <property type="entry name" value="HATPase_C_sf"/>
</dbReference>
<keyword evidence="7 12" id="KW-0067">ATP-binding</keyword>
<dbReference type="InterPro" id="IPR003594">
    <property type="entry name" value="HATPase_dom"/>
</dbReference>
<dbReference type="SUPFAM" id="SSF55874">
    <property type="entry name" value="ATPase domain of HSP90 chaperone/DNA topoisomerase II/histidine kinase"/>
    <property type="match status" value="1"/>
</dbReference>
<protein>
    <recommendedName>
        <fullName evidence="2">histidine kinase</fullName>
        <ecNumber evidence="2">2.7.13.3</ecNumber>
    </recommendedName>
</protein>
<keyword evidence="10" id="KW-0812">Transmembrane</keyword>
<keyword evidence="8" id="KW-0902">Two-component regulatory system</keyword>